<dbReference type="AlphaFoldDB" id="A0A914YPG5"/>
<organism evidence="1 2">
    <name type="scientific">Panagrolaimus superbus</name>
    <dbReference type="NCBI Taxonomy" id="310955"/>
    <lineage>
        <taxon>Eukaryota</taxon>
        <taxon>Metazoa</taxon>
        <taxon>Ecdysozoa</taxon>
        <taxon>Nematoda</taxon>
        <taxon>Chromadorea</taxon>
        <taxon>Rhabditida</taxon>
        <taxon>Tylenchina</taxon>
        <taxon>Panagrolaimomorpha</taxon>
        <taxon>Panagrolaimoidea</taxon>
        <taxon>Panagrolaimidae</taxon>
        <taxon>Panagrolaimus</taxon>
    </lineage>
</organism>
<accession>A0A914YPG5</accession>
<reference evidence="2" key="1">
    <citation type="submission" date="2022-11" db="UniProtKB">
        <authorList>
            <consortium name="WormBaseParasite"/>
        </authorList>
    </citation>
    <scope>IDENTIFICATION</scope>
</reference>
<dbReference type="WBParaSite" id="PSU_v2.g19249.t1">
    <property type="protein sequence ID" value="PSU_v2.g19249.t1"/>
    <property type="gene ID" value="PSU_v2.g19249"/>
</dbReference>
<protein>
    <submittedName>
        <fullName evidence="2">Uncharacterized protein</fullName>
    </submittedName>
</protein>
<sequence length="173" mass="19831">MDKLDGPEPSNHAKTVQFKVLASDTKRINAKPAKIVKIEVPHDSKTELEAAINIIQKYLDQRLSKDEEPDQKLIDLLQEHERLRNGEKAEIDRAFGLYTAFWFIFAHNASLVANDDLDRIVIVLNVTMEDAVNGKKDEKPAPEPVAKPADVKRLKKVCLIYNFLHFFRLWITV</sequence>
<proteinExistence type="predicted"/>
<evidence type="ECO:0000313" key="1">
    <source>
        <dbReference type="Proteomes" id="UP000887577"/>
    </source>
</evidence>
<keyword evidence="1" id="KW-1185">Reference proteome</keyword>
<name>A0A914YPG5_9BILA</name>
<evidence type="ECO:0000313" key="2">
    <source>
        <dbReference type="WBParaSite" id="PSU_v2.g19249.t1"/>
    </source>
</evidence>
<dbReference type="Proteomes" id="UP000887577">
    <property type="component" value="Unplaced"/>
</dbReference>